<gene>
    <name evidence="2" type="ORF">PACLA_8A060315</name>
</gene>
<accession>A0A6S7G754</accession>
<evidence type="ECO:0000313" key="3">
    <source>
        <dbReference type="Proteomes" id="UP001152795"/>
    </source>
</evidence>
<keyword evidence="3" id="KW-1185">Reference proteome</keyword>
<dbReference type="Proteomes" id="UP001152795">
    <property type="component" value="Unassembled WGS sequence"/>
</dbReference>
<evidence type="ECO:0000256" key="1">
    <source>
        <dbReference type="SAM" id="MobiDB-lite"/>
    </source>
</evidence>
<feature type="compositionally biased region" description="Basic and acidic residues" evidence="1">
    <location>
        <begin position="339"/>
        <end position="349"/>
    </location>
</feature>
<feature type="compositionally biased region" description="Acidic residues" evidence="1">
    <location>
        <begin position="356"/>
        <end position="373"/>
    </location>
</feature>
<proteinExistence type="predicted"/>
<organism evidence="2 3">
    <name type="scientific">Paramuricea clavata</name>
    <name type="common">Red gorgonian</name>
    <name type="synonym">Violescent sea-whip</name>
    <dbReference type="NCBI Taxonomy" id="317549"/>
    <lineage>
        <taxon>Eukaryota</taxon>
        <taxon>Metazoa</taxon>
        <taxon>Cnidaria</taxon>
        <taxon>Anthozoa</taxon>
        <taxon>Octocorallia</taxon>
        <taxon>Malacalcyonacea</taxon>
        <taxon>Plexauridae</taxon>
        <taxon>Paramuricea</taxon>
    </lineage>
</organism>
<evidence type="ECO:0000313" key="2">
    <source>
        <dbReference type="EMBL" id="CAB3981411.1"/>
    </source>
</evidence>
<sequence length="439" mass="49466">MLEEQSTIGSTNGCLDGPASTALLSEPTGICFDLDTAIICCFGGRSNGCIKLHTSVTFACEMMLNIRQINDSIGFLPKAKQNEVRQQQKKIVIPFQQGLHNLINSCAYLQSITNKRREYLHCATAGPEGTDHISLDGFAETVNALETHMQVFETIAMADTINSINLYALLNESTKEHGFAKHKQSGQYRHPTKKQYVQSKGQHEIETIKKTCECPHSYHTNTFSAYQPTHSSNLASPAVVSQYKKWSKQFHPKDTTPTADIKTDMKKARMLNVLTKATPTQNIRDLYRYKCGYGPCVLFQKDALLEDGNDVSRHYPDFEKLMNDLTQVRLQQDGEMEELDHLSDQHRQSLESNVSDTEESDSATEDESEDGENAEDHDVELTLLARKRVIRNSDGNRLTSYKDLAGIGRTSRRGPQRQLLEVENHDQLVSAQRDNSEFE</sequence>
<reference evidence="2" key="1">
    <citation type="submission" date="2020-04" db="EMBL/GenBank/DDBJ databases">
        <authorList>
            <person name="Alioto T."/>
            <person name="Alioto T."/>
            <person name="Gomez Garrido J."/>
        </authorList>
    </citation>
    <scope>NUCLEOTIDE SEQUENCE</scope>
    <source>
        <strain evidence="2">A484AB</strain>
    </source>
</reference>
<dbReference type="AlphaFoldDB" id="A0A6S7G754"/>
<comment type="caution">
    <text evidence="2">The sequence shown here is derived from an EMBL/GenBank/DDBJ whole genome shotgun (WGS) entry which is preliminary data.</text>
</comment>
<feature type="region of interest" description="Disordered" evidence="1">
    <location>
        <begin position="338"/>
        <end position="380"/>
    </location>
</feature>
<feature type="region of interest" description="Disordered" evidence="1">
    <location>
        <begin position="397"/>
        <end position="439"/>
    </location>
</feature>
<dbReference type="EMBL" id="CACRXK020000384">
    <property type="protein sequence ID" value="CAB3981411.1"/>
    <property type="molecule type" value="Genomic_DNA"/>
</dbReference>
<protein>
    <submittedName>
        <fullName evidence="2">Uncharacterized protein</fullName>
    </submittedName>
</protein>
<name>A0A6S7G754_PARCT</name>